<accession>A0ABQ9HMT8</accession>
<proteinExistence type="predicted"/>
<dbReference type="Proteomes" id="UP001159363">
    <property type="component" value="Chromosome X"/>
</dbReference>
<feature type="non-terminal residue" evidence="2">
    <location>
        <position position="312"/>
    </location>
</feature>
<comment type="caution">
    <text evidence="2">The sequence shown here is derived from an EMBL/GenBank/DDBJ whole genome shotgun (WGS) entry which is preliminary data.</text>
</comment>
<reference evidence="2 3" key="1">
    <citation type="submission" date="2023-02" db="EMBL/GenBank/DDBJ databases">
        <title>LHISI_Scaffold_Assembly.</title>
        <authorList>
            <person name="Stuart O.P."/>
            <person name="Cleave R."/>
            <person name="Magrath M.J.L."/>
            <person name="Mikheyev A.S."/>
        </authorList>
    </citation>
    <scope>NUCLEOTIDE SEQUENCE [LARGE SCALE GENOMIC DNA]</scope>
    <source>
        <strain evidence="2">Daus_M_001</strain>
        <tissue evidence="2">Leg muscle</tissue>
    </source>
</reference>
<evidence type="ECO:0000256" key="1">
    <source>
        <dbReference type="SAM" id="SignalP"/>
    </source>
</evidence>
<dbReference type="Gene3D" id="3.30.420.10">
    <property type="entry name" value="Ribonuclease H-like superfamily/Ribonuclease H"/>
    <property type="match status" value="1"/>
</dbReference>
<sequence>MGRWIIWLTRFRFMISHVQDEESCVADGLSRMNDPAEFVVPHITSEETSVGELCNILHLEDEHEKELIGKNSEMQVHNYKLLRGVVQFIEKKSMWMPKSLVQMISEYLHDTLVRAHKKGNNFLLILVDGFTRFSVLMTMCDMKASAIAGKLENHDFNIFGSFKLLISDMASYFQVQTSKYYTCPNLLEQLNKSAKTHWLISAMRIREYGTIVFLNIFLNTVLYAVMAKSPGFVLAGDSTYLDKDLRYRHFCFCWHISLINVGELVLCKKVTQIKEVNYVSAKLAVAYDGPYKVQGFLTPITVNMVDLSNILV</sequence>
<keyword evidence="3" id="KW-1185">Reference proteome</keyword>
<feature type="chain" id="PRO_5046733434" evidence="1">
    <location>
        <begin position="21"/>
        <end position="312"/>
    </location>
</feature>
<evidence type="ECO:0000313" key="2">
    <source>
        <dbReference type="EMBL" id="KAJ8885459.1"/>
    </source>
</evidence>
<keyword evidence="1" id="KW-0732">Signal</keyword>
<organism evidence="2 3">
    <name type="scientific">Dryococelus australis</name>
    <dbReference type="NCBI Taxonomy" id="614101"/>
    <lineage>
        <taxon>Eukaryota</taxon>
        <taxon>Metazoa</taxon>
        <taxon>Ecdysozoa</taxon>
        <taxon>Arthropoda</taxon>
        <taxon>Hexapoda</taxon>
        <taxon>Insecta</taxon>
        <taxon>Pterygota</taxon>
        <taxon>Neoptera</taxon>
        <taxon>Polyneoptera</taxon>
        <taxon>Phasmatodea</taxon>
        <taxon>Verophasmatodea</taxon>
        <taxon>Anareolatae</taxon>
        <taxon>Phasmatidae</taxon>
        <taxon>Eurycanthinae</taxon>
        <taxon>Dryococelus</taxon>
    </lineage>
</organism>
<gene>
    <name evidence="2" type="ORF">PR048_011656</name>
</gene>
<evidence type="ECO:0000313" key="3">
    <source>
        <dbReference type="Proteomes" id="UP001159363"/>
    </source>
</evidence>
<dbReference type="SUPFAM" id="SSF53098">
    <property type="entry name" value="Ribonuclease H-like"/>
    <property type="match status" value="1"/>
</dbReference>
<dbReference type="InterPro" id="IPR012337">
    <property type="entry name" value="RNaseH-like_sf"/>
</dbReference>
<protein>
    <submittedName>
        <fullName evidence="2">Uncharacterized protein</fullName>
    </submittedName>
</protein>
<name>A0ABQ9HMT8_9NEOP</name>
<feature type="signal peptide" evidence="1">
    <location>
        <begin position="1"/>
        <end position="20"/>
    </location>
</feature>
<dbReference type="InterPro" id="IPR036397">
    <property type="entry name" value="RNaseH_sf"/>
</dbReference>
<dbReference type="EMBL" id="JARBHB010000004">
    <property type="protein sequence ID" value="KAJ8885459.1"/>
    <property type="molecule type" value="Genomic_DNA"/>
</dbReference>